<evidence type="ECO:0000256" key="11">
    <source>
        <dbReference type="ARBA" id="ARBA00022842"/>
    </source>
</evidence>
<comment type="subcellular location">
    <subcellularLocation>
        <location evidence="2 19">Cell membrane</location>
        <topology evidence="2 19">Multi-pass membrane protein</topology>
    </subcellularLocation>
</comment>
<gene>
    <name evidence="19 21" type="primary">cobS</name>
    <name evidence="20" type="ORF">Abci_003_071</name>
    <name evidence="21" type="ORF">ACI01nite_16590</name>
</gene>
<feature type="transmembrane region" description="Helical" evidence="19">
    <location>
        <begin position="45"/>
        <end position="66"/>
    </location>
</feature>
<evidence type="ECO:0000256" key="5">
    <source>
        <dbReference type="ARBA" id="ARBA00013200"/>
    </source>
</evidence>
<comment type="similarity">
    <text evidence="4 19">Belongs to the CobS family.</text>
</comment>
<organism evidence="20 22">
    <name type="scientific">Acetobacter cibinongensis</name>
    <dbReference type="NCBI Taxonomy" id="146475"/>
    <lineage>
        <taxon>Bacteria</taxon>
        <taxon>Pseudomonadati</taxon>
        <taxon>Pseudomonadota</taxon>
        <taxon>Alphaproteobacteria</taxon>
        <taxon>Acetobacterales</taxon>
        <taxon>Acetobacteraceae</taxon>
        <taxon>Acetobacter</taxon>
    </lineage>
</organism>
<evidence type="ECO:0000256" key="16">
    <source>
        <dbReference type="ARBA" id="ARBA00032853"/>
    </source>
</evidence>
<feature type="transmembrane region" description="Helical" evidence="19">
    <location>
        <begin position="220"/>
        <end position="237"/>
    </location>
</feature>
<name>A0A0D6N180_9PROT</name>
<evidence type="ECO:0000256" key="12">
    <source>
        <dbReference type="ARBA" id="ARBA00022989"/>
    </source>
</evidence>
<feature type="transmembrane region" description="Helical" evidence="19">
    <location>
        <begin position="72"/>
        <end position="92"/>
    </location>
</feature>
<dbReference type="AlphaFoldDB" id="A0A0D6N180"/>
<evidence type="ECO:0000256" key="18">
    <source>
        <dbReference type="ARBA" id="ARBA00049504"/>
    </source>
</evidence>
<keyword evidence="23" id="KW-1185">Reference proteome</keyword>
<dbReference type="NCBIfam" id="TIGR00317">
    <property type="entry name" value="cobS"/>
    <property type="match status" value="1"/>
</dbReference>
<comment type="pathway">
    <text evidence="3 19">Cofactor biosynthesis; adenosylcobalamin biosynthesis; adenosylcobalamin from cob(II)yrinate a,c-diamide: step 7/7.</text>
</comment>
<evidence type="ECO:0000256" key="1">
    <source>
        <dbReference type="ARBA" id="ARBA00001946"/>
    </source>
</evidence>
<evidence type="ECO:0000313" key="23">
    <source>
        <dbReference type="Proteomes" id="UP000321891"/>
    </source>
</evidence>
<dbReference type="Proteomes" id="UP000032671">
    <property type="component" value="Unassembled WGS sequence"/>
</dbReference>
<evidence type="ECO:0000256" key="15">
    <source>
        <dbReference type="ARBA" id="ARBA00032605"/>
    </source>
</evidence>
<evidence type="ECO:0000313" key="21">
    <source>
        <dbReference type="EMBL" id="GEL59057.1"/>
    </source>
</evidence>
<keyword evidence="8 19" id="KW-0169">Cobalamin biosynthesis</keyword>
<evidence type="ECO:0000256" key="4">
    <source>
        <dbReference type="ARBA" id="ARBA00010561"/>
    </source>
</evidence>
<dbReference type="GO" id="GO:0051073">
    <property type="term" value="F:adenosylcobinamide-GDP ribazoletransferase activity"/>
    <property type="evidence" value="ECO:0007669"/>
    <property type="project" value="UniProtKB-UniRule"/>
</dbReference>
<keyword evidence="11 19" id="KW-0460">Magnesium</keyword>
<evidence type="ECO:0000256" key="17">
    <source>
        <dbReference type="ARBA" id="ARBA00048623"/>
    </source>
</evidence>
<protein>
    <recommendedName>
        <fullName evidence="6 19">Adenosylcobinamide-GDP ribazoletransferase</fullName>
        <ecNumber evidence="5 19">2.7.8.26</ecNumber>
    </recommendedName>
    <alternativeName>
        <fullName evidence="16 19">Cobalamin synthase</fullName>
    </alternativeName>
    <alternativeName>
        <fullName evidence="15 19">Cobalamin-5'-phosphate synthase</fullName>
    </alternativeName>
</protein>
<keyword evidence="12 19" id="KW-1133">Transmembrane helix</keyword>
<evidence type="ECO:0000313" key="20">
    <source>
        <dbReference type="EMBL" id="GAN59308.1"/>
    </source>
</evidence>
<dbReference type="EMBL" id="BJVU01000006">
    <property type="protein sequence ID" value="GEL59057.1"/>
    <property type="molecule type" value="Genomic_DNA"/>
</dbReference>
<dbReference type="EMBL" id="BAMV01000003">
    <property type="protein sequence ID" value="GAN59308.1"/>
    <property type="molecule type" value="Genomic_DNA"/>
</dbReference>
<evidence type="ECO:0000256" key="19">
    <source>
        <dbReference type="HAMAP-Rule" id="MF_00719"/>
    </source>
</evidence>
<dbReference type="EC" id="2.7.8.26" evidence="5 19"/>
<keyword evidence="10 19" id="KW-0812">Transmembrane</keyword>
<comment type="catalytic activity">
    <reaction evidence="18 19">
        <text>alpha-ribazole 5'-phosphate + adenosylcob(III)inamide-GDP = adenosylcob(III)alamin 5'-phosphate + GMP + H(+)</text>
        <dbReference type="Rhea" id="RHEA:23560"/>
        <dbReference type="ChEBI" id="CHEBI:15378"/>
        <dbReference type="ChEBI" id="CHEBI:57918"/>
        <dbReference type="ChEBI" id="CHEBI:58115"/>
        <dbReference type="ChEBI" id="CHEBI:60487"/>
        <dbReference type="ChEBI" id="CHEBI:60493"/>
        <dbReference type="EC" id="2.7.8.26"/>
    </reaction>
</comment>
<evidence type="ECO:0000256" key="7">
    <source>
        <dbReference type="ARBA" id="ARBA00022475"/>
    </source>
</evidence>
<evidence type="ECO:0000256" key="6">
    <source>
        <dbReference type="ARBA" id="ARBA00015850"/>
    </source>
</evidence>
<dbReference type="HAMAP" id="MF_00719">
    <property type="entry name" value="CobS"/>
    <property type="match status" value="1"/>
</dbReference>
<dbReference type="GO" id="GO:0008818">
    <property type="term" value="F:cobalamin 5'-phosphate synthase activity"/>
    <property type="evidence" value="ECO:0007669"/>
    <property type="project" value="UniProtKB-UniRule"/>
</dbReference>
<sequence length="271" mass="28338">MAKPGLFSQTRQDLACGLGLFTRLPAHWLLPVGLRDTLSPLGRSIWCWPLMGAGVGGVTGLVGWGLEHLLSVATLPAVALALAFQTALTGAFHEDGLADMADSYGAHSRARKLEIMRDSRVGSYGVIALCVCFIVRAGALAALPPAALAPALMLAGGFARSGLLYTVKALPPARPDGLARSLSPLPRVPFVMAQTVMIILVVLWAAWWPRVATQHGILPLMLPLLAACLGQICVTYAAHRQLGGYTGDVLGATACVTEGLVLAALTASFQP</sequence>
<dbReference type="Proteomes" id="UP000321891">
    <property type="component" value="Unassembled WGS sequence"/>
</dbReference>
<dbReference type="InterPro" id="IPR003805">
    <property type="entry name" value="CobS"/>
</dbReference>
<dbReference type="PANTHER" id="PTHR34148">
    <property type="entry name" value="ADENOSYLCOBINAMIDE-GDP RIBAZOLETRANSFERASE"/>
    <property type="match status" value="1"/>
</dbReference>
<dbReference type="GO" id="GO:0009236">
    <property type="term" value="P:cobalamin biosynthetic process"/>
    <property type="evidence" value="ECO:0007669"/>
    <property type="project" value="UniProtKB-UniRule"/>
</dbReference>
<evidence type="ECO:0000313" key="22">
    <source>
        <dbReference type="Proteomes" id="UP000032671"/>
    </source>
</evidence>
<evidence type="ECO:0000256" key="9">
    <source>
        <dbReference type="ARBA" id="ARBA00022679"/>
    </source>
</evidence>
<evidence type="ECO:0000256" key="3">
    <source>
        <dbReference type="ARBA" id="ARBA00004663"/>
    </source>
</evidence>
<comment type="function">
    <text evidence="14 19">Joins adenosylcobinamide-GDP and alpha-ribazole to generate adenosylcobalamin (Ado-cobalamin). Also synthesizes adenosylcobalamin 5'-phosphate from adenosylcobinamide-GDP and alpha-ribazole 5'-phosphate.</text>
</comment>
<evidence type="ECO:0000256" key="10">
    <source>
        <dbReference type="ARBA" id="ARBA00022692"/>
    </source>
</evidence>
<proteinExistence type="inferred from homology"/>
<accession>A0A6N3SQK7</accession>
<comment type="cofactor">
    <cofactor evidence="1 19">
        <name>Mg(2+)</name>
        <dbReference type="ChEBI" id="CHEBI:18420"/>
    </cofactor>
</comment>
<feature type="transmembrane region" description="Helical" evidence="19">
    <location>
        <begin position="188"/>
        <end position="208"/>
    </location>
</feature>
<keyword evidence="7 19" id="KW-1003">Cell membrane</keyword>
<dbReference type="RefSeq" id="WP_048837402.1">
    <property type="nucleotide sequence ID" value="NZ_BAMV01000003.1"/>
</dbReference>
<evidence type="ECO:0000256" key="2">
    <source>
        <dbReference type="ARBA" id="ARBA00004651"/>
    </source>
</evidence>
<keyword evidence="9 19" id="KW-0808">Transferase</keyword>
<dbReference type="Pfam" id="PF02654">
    <property type="entry name" value="CobS"/>
    <property type="match status" value="1"/>
</dbReference>
<dbReference type="PANTHER" id="PTHR34148:SF1">
    <property type="entry name" value="ADENOSYLCOBINAMIDE-GDP RIBAZOLETRANSFERASE"/>
    <property type="match status" value="1"/>
</dbReference>
<keyword evidence="13 19" id="KW-0472">Membrane</keyword>
<evidence type="ECO:0000256" key="14">
    <source>
        <dbReference type="ARBA" id="ARBA00025228"/>
    </source>
</evidence>
<dbReference type="GO" id="GO:0005886">
    <property type="term" value="C:plasma membrane"/>
    <property type="evidence" value="ECO:0007669"/>
    <property type="project" value="UniProtKB-SubCell"/>
</dbReference>
<evidence type="ECO:0000256" key="13">
    <source>
        <dbReference type="ARBA" id="ARBA00023136"/>
    </source>
</evidence>
<reference evidence="21 23" key="2">
    <citation type="submission" date="2019-07" db="EMBL/GenBank/DDBJ databases">
        <title>Whole genome shotgun sequence of Acetobacter cibinongensis NBRC 16605.</title>
        <authorList>
            <person name="Hosoyama A."/>
            <person name="Uohara A."/>
            <person name="Ohji S."/>
            <person name="Ichikawa N."/>
        </authorList>
    </citation>
    <scope>NUCLEOTIDE SEQUENCE [LARGE SCALE GENOMIC DNA]</scope>
    <source>
        <strain evidence="21 23">NBRC 16605</strain>
    </source>
</reference>
<accession>A0A0D6N180</accession>
<feature type="transmembrane region" description="Helical" evidence="19">
    <location>
        <begin position="121"/>
        <end position="141"/>
    </location>
</feature>
<reference evidence="20 22" key="1">
    <citation type="submission" date="2012-11" db="EMBL/GenBank/DDBJ databases">
        <title>Whole genome sequence of Acetobacter cibinongensis 4H-1.</title>
        <authorList>
            <person name="Azuma Y."/>
            <person name="Higashiura N."/>
            <person name="Hirakawa H."/>
            <person name="Matsushita K."/>
        </authorList>
    </citation>
    <scope>NUCLEOTIDE SEQUENCE [LARGE SCALE GENOMIC DNA]</scope>
    <source>
        <strain evidence="20 22">4H-1</strain>
    </source>
</reference>
<dbReference type="UniPathway" id="UPA00148">
    <property type="reaction ID" value="UER00238"/>
</dbReference>
<comment type="catalytic activity">
    <reaction evidence="17 19">
        <text>alpha-ribazole + adenosylcob(III)inamide-GDP = adenosylcob(III)alamin + GMP + H(+)</text>
        <dbReference type="Rhea" id="RHEA:16049"/>
        <dbReference type="ChEBI" id="CHEBI:10329"/>
        <dbReference type="ChEBI" id="CHEBI:15378"/>
        <dbReference type="ChEBI" id="CHEBI:18408"/>
        <dbReference type="ChEBI" id="CHEBI:58115"/>
        <dbReference type="ChEBI" id="CHEBI:60487"/>
        <dbReference type="EC" id="2.7.8.26"/>
    </reaction>
</comment>
<comment type="caution">
    <text evidence="20">The sequence shown here is derived from an EMBL/GenBank/DDBJ whole genome shotgun (WGS) entry which is preliminary data.</text>
</comment>
<evidence type="ECO:0000256" key="8">
    <source>
        <dbReference type="ARBA" id="ARBA00022573"/>
    </source>
</evidence>
<dbReference type="STRING" id="1231339.Abci_003_071"/>